<accession>A0A3S5CS07</accession>
<keyword evidence="2" id="KW-1185">Reference proteome</keyword>
<evidence type="ECO:0000313" key="2">
    <source>
        <dbReference type="Proteomes" id="UP000784294"/>
    </source>
</evidence>
<gene>
    <name evidence="1" type="ORF">PXEA_LOCUS36782</name>
</gene>
<dbReference type="AlphaFoldDB" id="A0A3S5CS07"/>
<protein>
    <submittedName>
        <fullName evidence="1">Uncharacterized protein</fullName>
    </submittedName>
</protein>
<comment type="caution">
    <text evidence="1">The sequence shown here is derived from an EMBL/GenBank/DDBJ whole genome shotgun (WGS) entry which is preliminary data.</text>
</comment>
<dbReference type="Proteomes" id="UP000784294">
    <property type="component" value="Unassembled WGS sequence"/>
</dbReference>
<dbReference type="EMBL" id="CAAALY010280599">
    <property type="protein sequence ID" value="VEL43342.1"/>
    <property type="molecule type" value="Genomic_DNA"/>
</dbReference>
<sequence>MVNTSHVIHCVCRILAQLRFGKTPLSAVFVGSGCQCVFPIPRGAVAPPSRFAQPRMSQSECDDLAHGPVNVKPFKRMNLVFVSPAAKAPLPTIATNQVSRH</sequence>
<proteinExistence type="predicted"/>
<name>A0A3S5CS07_9PLAT</name>
<evidence type="ECO:0000313" key="1">
    <source>
        <dbReference type="EMBL" id="VEL43342.1"/>
    </source>
</evidence>
<reference evidence="1" key="1">
    <citation type="submission" date="2018-11" db="EMBL/GenBank/DDBJ databases">
        <authorList>
            <consortium name="Pathogen Informatics"/>
        </authorList>
    </citation>
    <scope>NUCLEOTIDE SEQUENCE</scope>
</reference>
<organism evidence="1 2">
    <name type="scientific">Protopolystoma xenopodis</name>
    <dbReference type="NCBI Taxonomy" id="117903"/>
    <lineage>
        <taxon>Eukaryota</taxon>
        <taxon>Metazoa</taxon>
        <taxon>Spiralia</taxon>
        <taxon>Lophotrochozoa</taxon>
        <taxon>Platyhelminthes</taxon>
        <taxon>Monogenea</taxon>
        <taxon>Polyopisthocotylea</taxon>
        <taxon>Polystomatidea</taxon>
        <taxon>Polystomatidae</taxon>
        <taxon>Protopolystoma</taxon>
    </lineage>
</organism>